<dbReference type="GO" id="GO:0015276">
    <property type="term" value="F:ligand-gated monoatomic ion channel activity"/>
    <property type="evidence" value="ECO:0007669"/>
    <property type="project" value="InterPro"/>
</dbReference>
<keyword evidence="7" id="KW-0472">Membrane</keyword>
<dbReference type="Gene3D" id="3.40.50.2300">
    <property type="match status" value="2"/>
</dbReference>
<keyword evidence="2" id="KW-0813">Transport</keyword>
<organism evidence="13 14">
    <name type="scientific">Neotoma lepida</name>
    <name type="common">Desert woodrat</name>
    <dbReference type="NCBI Taxonomy" id="56216"/>
    <lineage>
        <taxon>Eukaryota</taxon>
        <taxon>Metazoa</taxon>
        <taxon>Chordata</taxon>
        <taxon>Craniata</taxon>
        <taxon>Vertebrata</taxon>
        <taxon>Euteleostomi</taxon>
        <taxon>Mammalia</taxon>
        <taxon>Eutheria</taxon>
        <taxon>Euarchontoglires</taxon>
        <taxon>Glires</taxon>
        <taxon>Rodentia</taxon>
        <taxon>Myomorpha</taxon>
        <taxon>Muroidea</taxon>
        <taxon>Cricetidae</taxon>
        <taxon>Neotominae</taxon>
        <taxon>Neotoma</taxon>
    </lineage>
</organism>
<keyword evidence="4" id="KW-0732">Signal</keyword>
<proteinExistence type="predicted"/>
<evidence type="ECO:0000313" key="14">
    <source>
        <dbReference type="Proteomes" id="UP000092124"/>
    </source>
</evidence>
<sequence>MHGGANITGFQIVNNENPMVQQFIQRWVRLDEREFPEAKNAPLKVQVQGMTGNIQFDTYGRRTNYTIDVYEMKVSGSRKAGYWNEYERFVPFSDQQISNDSASSENRTIVVTTILESPYVMYKKNHEQLEGNERYEGYCVDLAYEIAKHTTDTEKTNELGVGGIAEKS</sequence>
<evidence type="ECO:0000256" key="3">
    <source>
        <dbReference type="ARBA" id="ARBA00022692"/>
    </source>
</evidence>
<accession>A0A1A6GUC1</accession>
<dbReference type="Proteomes" id="UP000092124">
    <property type="component" value="Unassembled WGS sequence"/>
</dbReference>
<keyword evidence="8" id="KW-0675">Receptor</keyword>
<keyword evidence="6" id="KW-0406">Ion transport</keyword>
<dbReference type="GO" id="GO:0016020">
    <property type="term" value="C:membrane"/>
    <property type="evidence" value="ECO:0007669"/>
    <property type="project" value="UniProtKB-SubCell"/>
</dbReference>
<evidence type="ECO:0000256" key="10">
    <source>
        <dbReference type="ARBA" id="ARBA00023286"/>
    </source>
</evidence>
<evidence type="ECO:0000256" key="4">
    <source>
        <dbReference type="ARBA" id="ARBA00022729"/>
    </source>
</evidence>
<evidence type="ECO:0000256" key="2">
    <source>
        <dbReference type="ARBA" id="ARBA00022448"/>
    </source>
</evidence>
<evidence type="ECO:0000256" key="9">
    <source>
        <dbReference type="ARBA" id="ARBA00023180"/>
    </source>
</evidence>
<dbReference type="InterPro" id="IPR028082">
    <property type="entry name" value="Peripla_BP_I"/>
</dbReference>
<evidence type="ECO:0000256" key="7">
    <source>
        <dbReference type="ARBA" id="ARBA00023136"/>
    </source>
</evidence>
<evidence type="ECO:0000256" key="6">
    <source>
        <dbReference type="ARBA" id="ARBA00023065"/>
    </source>
</evidence>
<comment type="caution">
    <text evidence="13">The sequence shown here is derived from an EMBL/GenBank/DDBJ whole genome shotgun (WGS) entry which is preliminary data.</text>
</comment>
<name>A0A1A6GUC1_NEOLE</name>
<dbReference type="STRING" id="56216.A0A1A6GUC1"/>
<evidence type="ECO:0000256" key="1">
    <source>
        <dbReference type="ARBA" id="ARBA00004141"/>
    </source>
</evidence>
<gene>
    <name evidence="13" type="ORF">A6R68_02518</name>
</gene>
<evidence type="ECO:0000256" key="5">
    <source>
        <dbReference type="ARBA" id="ARBA00022989"/>
    </source>
</evidence>
<dbReference type="SUPFAM" id="SSF53850">
    <property type="entry name" value="Periplasmic binding protein-like II"/>
    <property type="match status" value="1"/>
</dbReference>
<keyword evidence="14" id="KW-1185">Reference proteome</keyword>
<keyword evidence="9" id="KW-0325">Glycoprotein</keyword>
<feature type="domain" description="Ionotropic glutamate receptor L-glutamate and glycine-binding" evidence="12">
    <location>
        <begin position="118"/>
        <end position="166"/>
    </location>
</feature>
<dbReference type="SMART" id="SM00918">
    <property type="entry name" value="Lig_chan-Glu_bd"/>
    <property type="match status" value="1"/>
</dbReference>
<dbReference type="InterPro" id="IPR019594">
    <property type="entry name" value="Glu/Gly-bd"/>
</dbReference>
<keyword evidence="3" id="KW-0812">Transmembrane</keyword>
<protein>
    <recommendedName>
        <fullName evidence="12">Ionotropic glutamate receptor L-glutamate and glycine-binding domain-containing protein</fullName>
    </recommendedName>
</protein>
<keyword evidence="11" id="KW-0407">Ion channel</keyword>
<dbReference type="Pfam" id="PF10613">
    <property type="entry name" value="Lig_chan-Glu_bd"/>
    <property type="match status" value="1"/>
</dbReference>
<dbReference type="OrthoDB" id="9643804at2759"/>
<dbReference type="AlphaFoldDB" id="A0A1A6GUC1"/>
<dbReference type="Gene3D" id="3.40.190.10">
    <property type="entry name" value="Periplasmic binding protein-like II"/>
    <property type="match status" value="1"/>
</dbReference>
<keyword evidence="10" id="KW-1071">Ligand-gated ion channel</keyword>
<dbReference type="EMBL" id="LZPO01075854">
    <property type="protein sequence ID" value="OBS68937.1"/>
    <property type="molecule type" value="Genomic_DNA"/>
</dbReference>
<comment type="subcellular location">
    <subcellularLocation>
        <location evidence="1">Membrane</location>
        <topology evidence="1">Multi-pass membrane protein</topology>
    </subcellularLocation>
</comment>
<keyword evidence="5" id="KW-1133">Transmembrane helix</keyword>
<evidence type="ECO:0000256" key="8">
    <source>
        <dbReference type="ARBA" id="ARBA00023170"/>
    </source>
</evidence>
<evidence type="ECO:0000313" key="13">
    <source>
        <dbReference type="EMBL" id="OBS68937.1"/>
    </source>
</evidence>
<reference evidence="13 14" key="1">
    <citation type="submission" date="2016-06" db="EMBL/GenBank/DDBJ databases">
        <title>The Draft Genome Sequence and Annotation of the Desert Woodrat Neotoma lepida.</title>
        <authorList>
            <person name="Campbell M."/>
            <person name="Oakeson K.F."/>
            <person name="Yandell M."/>
            <person name="Halpert J.R."/>
            <person name="Dearing D."/>
        </authorList>
    </citation>
    <scope>NUCLEOTIDE SEQUENCE [LARGE SCALE GENOMIC DNA]</scope>
    <source>
        <strain evidence="13">417</strain>
        <tissue evidence="13">Liver</tissue>
    </source>
</reference>
<evidence type="ECO:0000256" key="11">
    <source>
        <dbReference type="ARBA" id="ARBA00023303"/>
    </source>
</evidence>
<dbReference type="SUPFAM" id="SSF53822">
    <property type="entry name" value="Periplasmic binding protein-like I"/>
    <property type="match status" value="1"/>
</dbReference>
<evidence type="ECO:0000259" key="12">
    <source>
        <dbReference type="SMART" id="SM00918"/>
    </source>
</evidence>